<feature type="region of interest" description="Disordered" evidence="5">
    <location>
        <begin position="428"/>
        <end position="472"/>
    </location>
</feature>
<evidence type="ECO:0000256" key="4">
    <source>
        <dbReference type="PROSITE-ProRule" id="PRU00221"/>
    </source>
</evidence>
<dbReference type="AlphaFoldDB" id="A0A2X0L6P7"/>
<dbReference type="PROSITE" id="PS50294">
    <property type="entry name" value="WD_REPEATS_REGION"/>
    <property type="match status" value="4"/>
</dbReference>
<dbReference type="InterPro" id="IPR036322">
    <property type="entry name" value="WD40_repeat_dom_sf"/>
</dbReference>
<dbReference type="PROSITE" id="PS00678">
    <property type="entry name" value="WD_REPEATS_1"/>
    <property type="match status" value="5"/>
</dbReference>
<reference evidence="8" key="1">
    <citation type="submission" date="2016-10" db="EMBL/GenBank/DDBJ databases">
        <authorList>
            <person name="Jeantristanb JTB J.-T."/>
            <person name="Ricardo R."/>
        </authorList>
    </citation>
    <scope>NUCLEOTIDE SEQUENCE [LARGE SCALE GENOMIC DNA]</scope>
</reference>
<feature type="domain" description="F-box" evidence="6">
    <location>
        <begin position="284"/>
        <end position="330"/>
    </location>
</feature>
<feature type="repeat" description="WD" evidence="4">
    <location>
        <begin position="554"/>
        <end position="593"/>
    </location>
</feature>
<feature type="region of interest" description="Disordered" evidence="5">
    <location>
        <begin position="727"/>
        <end position="823"/>
    </location>
</feature>
<dbReference type="InterPro" id="IPR036047">
    <property type="entry name" value="F-box-like_dom_sf"/>
</dbReference>
<dbReference type="OrthoDB" id="5580488at2759"/>
<dbReference type="PANTHER" id="PTHR19872:SF9">
    <property type="entry name" value="UBIQUITIN-BINDING SDF UBIQUITIN LIGASE COMPLEX SUBUNIT"/>
    <property type="match status" value="1"/>
</dbReference>
<dbReference type="InterPro" id="IPR019775">
    <property type="entry name" value="WD40_repeat_CS"/>
</dbReference>
<dbReference type="SUPFAM" id="SSF81383">
    <property type="entry name" value="F-box domain"/>
    <property type="match status" value="1"/>
</dbReference>
<gene>
    <name evidence="7" type="ORF">BZ3500_MVSOF-1268-A1-R1_CHR9G10719</name>
</gene>
<dbReference type="InterPro" id="IPR001810">
    <property type="entry name" value="F-box_dom"/>
</dbReference>
<dbReference type="PROSITE" id="PS50181">
    <property type="entry name" value="FBOX"/>
    <property type="match status" value="1"/>
</dbReference>
<dbReference type="EMBL" id="FMWP01000107">
    <property type="protein sequence ID" value="SDA00580.1"/>
    <property type="molecule type" value="Genomic_DNA"/>
</dbReference>
<feature type="region of interest" description="Disordered" evidence="5">
    <location>
        <begin position="1"/>
        <end position="59"/>
    </location>
</feature>
<keyword evidence="2" id="KW-0677">Repeat</keyword>
<dbReference type="Pfam" id="PF12937">
    <property type="entry name" value="F-box-like"/>
    <property type="match status" value="1"/>
</dbReference>
<dbReference type="SUPFAM" id="SSF50978">
    <property type="entry name" value="WD40 repeat-like"/>
    <property type="match status" value="2"/>
</dbReference>
<keyword evidence="1 4" id="KW-0853">WD repeat</keyword>
<dbReference type="SMART" id="SM00320">
    <property type="entry name" value="WD40"/>
    <property type="match status" value="7"/>
</dbReference>
<organism evidence="7 8">
    <name type="scientific">Microbotryum saponariae</name>
    <dbReference type="NCBI Taxonomy" id="289078"/>
    <lineage>
        <taxon>Eukaryota</taxon>
        <taxon>Fungi</taxon>
        <taxon>Dikarya</taxon>
        <taxon>Basidiomycota</taxon>
        <taxon>Pucciniomycotina</taxon>
        <taxon>Microbotryomycetes</taxon>
        <taxon>Microbotryales</taxon>
        <taxon>Microbotryaceae</taxon>
        <taxon>Microbotryum</taxon>
    </lineage>
</organism>
<evidence type="ECO:0000259" key="6">
    <source>
        <dbReference type="PROSITE" id="PS50181"/>
    </source>
</evidence>
<dbReference type="SMART" id="SM00256">
    <property type="entry name" value="FBOX"/>
    <property type="match status" value="1"/>
</dbReference>
<feature type="repeat" description="WD" evidence="4">
    <location>
        <begin position="594"/>
        <end position="633"/>
    </location>
</feature>
<evidence type="ECO:0000313" key="8">
    <source>
        <dbReference type="Proteomes" id="UP000249723"/>
    </source>
</evidence>
<feature type="repeat" description="WD" evidence="4">
    <location>
        <begin position="862"/>
        <end position="901"/>
    </location>
</feature>
<evidence type="ECO:0000256" key="5">
    <source>
        <dbReference type="SAM" id="MobiDB-lite"/>
    </source>
</evidence>
<keyword evidence="3" id="KW-0833">Ubl conjugation pathway</keyword>
<feature type="compositionally biased region" description="Low complexity" evidence="5">
    <location>
        <begin position="772"/>
        <end position="786"/>
    </location>
</feature>
<feature type="region of interest" description="Disordered" evidence="5">
    <location>
        <begin position="108"/>
        <end position="206"/>
    </location>
</feature>
<evidence type="ECO:0000256" key="2">
    <source>
        <dbReference type="ARBA" id="ARBA00022737"/>
    </source>
</evidence>
<dbReference type="Gene3D" id="1.20.1280.50">
    <property type="match status" value="1"/>
</dbReference>
<feature type="repeat" description="WD" evidence="4">
    <location>
        <begin position="680"/>
        <end position="708"/>
    </location>
</feature>
<dbReference type="InterPro" id="IPR015943">
    <property type="entry name" value="WD40/YVTN_repeat-like_dom_sf"/>
</dbReference>
<feature type="region of interest" description="Disordered" evidence="5">
    <location>
        <begin position="654"/>
        <end position="682"/>
    </location>
</feature>
<dbReference type="InterPro" id="IPR001680">
    <property type="entry name" value="WD40_rpt"/>
</dbReference>
<sequence length="939" mass="101234">MFDDTEMPPPTPTIQSASVSTHTASAPVPIAASSSPSLSHSSHRPHGLAPGDHLNFSFSPSSPPQLTSFLAGSTSHFGLVDDMNTSTVSPSLFSADASTSTATIAQSIAHNLGPPSPPRGDSPGPIAMDEDSASTTLGSTLSNQPLSSSAQSQHSSAQLAHHSTVPAVGSAVNRSSSTSHSRTSMVNHEDALRRGPPAADTPGGDCKSLCLRHQRMANGGTNLMLQKSIENLPPHDQNAVNTIWSLFSSSPSKRRLLILRGLLTIACPSQLSFLQDALTLEMRLDPIELLPREVSLKVFSYLDAISLGRAAQVSKTWKHLADDDLLWRNMCEQHIERKCEKCGWGLPLLGERRRKARTMINALPAHLVQERGETRRTAAANPDSPSDSEVDASIIAAHAQTHHNGPEELSTPSTSTSEMVIDVVDSHRAKRAKTQSPGPSRAASPRPTPTSPRSGAKAPQRPGALSASLTSVSAPVVPSTRPWKLVYCERLAIERNWRRGQFVSTVLSGHTDAITCLQVAEDLPHPSFPVLMTGSWDRSVRIWNLETGSQVGVLRGHLRGVRALQFDALKLVTGSMDETLKIWNWRTGECMRTLRGHRGAVICLTYDKQLLVSGSGDTTIRVWDFGTGEVQTLRGHTEWVNSVALYDSNAECGTGGSATPSADGELGGGPTTNPEAARASSKGKYLISGSDDMTIRVWDLYTRQCVRVLTGHVAQVQSIKITVSDEQRTPGFPASSLNPKNKHRNSDNKVEARGRMMLNGPSVSAQRDDAGSSFTSSTASTSSCSSNRETNGPALMNAATWQQQQQQPSQRNHRVAGLSPNPQVKLDPLELANDKKPLIVSASLDNTIKVWDVESGLCQRTMFGHIEGVWDVDVDKLRIVSGSHDRTLKIWDRDTGKSLHTLVGHTSAVTAVVLQDQYVITGGDDSQVRIWNFARSKAE</sequence>
<protein>
    <submittedName>
        <fullName evidence="7">BZ3500_MvSof-1268-A1-R1_Chr9g10719 protein</fullName>
    </submittedName>
</protein>
<dbReference type="CDD" id="cd00200">
    <property type="entry name" value="WD40"/>
    <property type="match status" value="1"/>
</dbReference>
<feature type="region of interest" description="Disordered" evidence="5">
    <location>
        <begin position="368"/>
        <end position="389"/>
    </location>
</feature>
<dbReference type="Proteomes" id="UP000249723">
    <property type="component" value="Unassembled WGS sequence"/>
</dbReference>
<feature type="compositionally biased region" description="Basic and acidic residues" evidence="5">
    <location>
        <begin position="744"/>
        <end position="754"/>
    </location>
</feature>
<dbReference type="InterPro" id="IPR051075">
    <property type="entry name" value="SCF_subunit_WD-repeat"/>
</dbReference>
<proteinExistence type="predicted"/>
<evidence type="ECO:0000313" key="7">
    <source>
        <dbReference type="EMBL" id="SDA00580.1"/>
    </source>
</evidence>
<feature type="repeat" description="WD" evidence="4">
    <location>
        <begin position="507"/>
        <end position="553"/>
    </location>
</feature>
<feature type="compositionally biased region" description="Low complexity" evidence="5">
    <location>
        <begin position="24"/>
        <end position="40"/>
    </location>
</feature>
<dbReference type="STRING" id="289078.A0A2X0L6P7"/>
<keyword evidence="8" id="KW-1185">Reference proteome</keyword>
<feature type="repeat" description="WD" evidence="4">
    <location>
        <begin position="902"/>
        <end position="939"/>
    </location>
</feature>
<dbReference type="InterPro" id="IPR020472">
    <property type="entry name" value="WD40_PAC1"/>
</dbReference>
<dbReference type="PROSITE" id="PS50082">
    <property type="entry name" value="WD_REPEATS_2"/>
    <property type="match status" value="7"/>
</dbReference>
<feature type="compositionally biased region" description="Polar residues" evidence="5">
    <location>
        <begin position="133"/>
        <end position="145"/>
    </location>
</feature>
<evidence type="ECO:0000256" key="1">
    <source>
        <dbReference type="ARBA" id="ARBA00022574"/>
    </source>
</evidence>
<dbReference type="PRINTS" id="PR00320">
    <property type="entry name" value="GPROTEINBRPT"/>
</dbReference>
<feature type="repeat" description="WD" evidence="4">
    <location>
        <begin position="838"/>
        <end position="861"/>
    </location>
</feature>
<accession>A0A2X0L6P7</accession>
<dbReference type="Gene3D" id="2.130.10.10">
    <property type="entry name" value="YVTN repeat-like/Quinoprotein amine dehydrogenase"/>
    <property type="match status" value="3"/>
</dbReference>
<dbReference type="PANTHER" id="PTHR19872">
    <property type="entry name" value="UBIQUITIN LIGASE SPECIFICITY FACTOR/HREP PROTEIN"/>
    <property type="match status" value="1"/>
</dbReference>
<feature type="compositionally biased region" description="Low complexity" evidence="5">
    <location>
        <begin position="146"/>
        <end position="163"/>
    </location>
</feature>
<feature type="compositionally biased region" description="Polar residues" evidence="5">
    <location>
        <begin position="13"/>
        <end position="23"/>
    </location>
</feature>
<name>A0A2X0L6P7_9BASI</name>
<feature type="compositionally biased region" description="Low complexity" evidence="5">
    <location>
        <begin position="436"/>
        <end position="456"/>
    </location>
</feature>
<feature type="compositionally biased region" description="Low complexity" evidence="5">
    <location>
        <begin position="174"/>
        <end position="184"/>
    </location>
</feature>
<dbReference type="Pfam" id="PF00400">
    <property type="entry name" value="WD40"/>
    <property type="match status" value="7"/>
</dbReference>
<evidence type="ECO:0000256" key="3">
    <source>
        <dbReference type="ARBA" id="ARBA00022786"/>
    </source>
</evidence>
<dbReference type="CDD" id="cd22147">
    <property type="entry name" value="F-box_SpPof1-like"/>
    <property type="match status" value="1"/>
</dbReference>